<accession>A0A3Q8CFN9</accession>
<protein>
    <recommendedName>
        <fullName evidence="3">Lipoprotein</fullName>
    </recommendedName>
</protein>
<evidence type="ECO:0008006" key="3">
    <source>
        <dbReference type="Google" id="ProtNLM"/>
    </source>
</evidence>
<dbReference type="PROSITE" id="PS51257">
    <property type="entry name" value="PROKAR_LIPOPROTEIN"/>
    <property type="match status" value="1"/>
</dbReference>
<gene>
    <name evidence="1" type="ORF">BSQ50_01840</name>
</gene>
<dbReference type="RefSeq" id="WP_057885675.1">
    <property type="nucleotide sequence ID" value="NZ_CP018180.1"/>
</dbReference>
<reference evidence="1 2" key="1">
    <citation type="submission" date="2016-11" db="EMBL/GenBank/DDBJ databases">
        <title>Interaction between Lactobacillus species and yeast in water kefir.</title>
        <authorList>
            <person name="Behr J."/>
            <person name="Xu D."/>
            <person name="Vogel R.F."/>
        </authorList>
    </citation>
    <scope>NUCLEOTIDE SEQUENCE [LARGE SCALE GENOMIC DNA]</scope>
    <source>
        <strain evidence="1 2">TMW 1.1827</strain>
    </source>
</reference>
<dbReference type="EMBL" id="CP018180">
    <property type="protein sequence ID" value="AUJ31414.1"/>
    <property type="molecule type" value="Genomic_DNA"/>
</dbReference>
<evidence type="ECO:0000313" key="1">
    <source>
        <dbReference type="EMBL" id="AUJ31414.1"/>
    </source>
</evidence>
<name>A0A3Q8CFN9_9LACO</name>
<dbReference type="KEGG" id="lng:BSQ50_01840"/>
<dbReference type="GeneID" id="78522345"/>
<sequence length="323" mass="35429">MNFSKGHLIVVVGLISLSLGLSGCSNIKNQSQNNQQTTKTVSIKKANHQRYRQALQDLKHGADRQAYQKMTQVIKTGQATTQQRQLKKQIGLLLRSKKALAAAQLTVAEKNLSQLNKVKEPAVVVSQIKSLNKELSAAKLAQVYYQEVVAYYNAGKYDAAGGSYQALQALSRKYQAVATIQDQGAKYGQLISQKQSVTTASSSSATNSGYTNARNSKIANSEYQQKTGSSLAKATNSQVSSVVESLTDAQILTKFQQVSQIPQEAGDQYYVKQIDSQNYQIEIRHTSPSNSAVSNLKGMYQFNIKTNAISKLNEITGEYTRIN</sequence>
<dbReference type="Proteomes" id="UP000324497">
    <property type="component" value="Chromosome"/>
</dbReference>
<proteinExistence type="predicted"/>
<evidence type="ECO:0000313" key="2">
    <source>
        <dbReference type="Proteomes" id="UP000324497"/>
    </source>
</evidence>
<dbReference type="AlphaFoldDB" id="A0A3Q8CFN9"/>
<organism evidence="1 2">
    <name type="scientific">Liquorilactobacillus nagelii</name>
    <dbReference type="NCBI Taxonomy" id="82688"/>
    <lineage>
        <taxon>Bacteria</taxon>
        <taxon>Bacillati</taxon>
        <taxon>Bacillota</taxon>
        <taxon>Bacilli</taxon>
        <taxon>Lactobacillales</taxon>
        <taxon>Lactobacillaceae</taxon>
        <taxon>Liquorilactobacillus</taxon>
    </lineage>
</organism>
<keyword evidence="2" id="KW-1185">Reference proteome</keyword>